<accession>K0PT91</accession>
<dbReference type="HOGENOM" id="CLU_2424839_0_0_5"/>
<comment type="caution">
    <text evidence="1">The sequence shown here is derived from an EMBL/GenBank/DDBJ whole genome shotgun (WGS) entry which is preliminary data.</text>
</comment>
<evidence type="ECO:0000313" key="1">
    <source>
        <dbReference type="EMBL" id="CCM74367.1"/>
    </source>
</evidence>
<reference evidence="1 2" key="1">
    <citation type="journal article" date="2013" name="Genome Announc.">
        <title>Draft Genome Sequence of Rhizobium mesoamericanum STM3625, a Nitrogen-Fixing Symbiont of Mimosa pudica Isolated in French Guiana (South America).</title>
        <authorList>
            <person name="Moulin L."/>
            <person name="Mornico D."/>
            <person name="Melkonian R."/>
            <person name="Klonowska A."/>
        </authorList>
    </citation>
    <scope>NUCLEOTIDE SEQUENCE [LARGE SCALE GENOMIC DNA]</scope>
    <source>
        <strain evidence="1 2">STM3625</strain>
    </source>
</reference>
<protein>
    <submittedName>
        <fullName evidence="1">Uncharacterized protein</fullName>
    </submittedName>
</protein>
<dbReference type="Proteomes" id="UP000009319">
    <property type="component" value="Unassembled WGS sequence"/>
</dbReference>
<keyword evidence="2" id="KW-1185">Reference proteome</keyword>
<organism evidence="1 2">
    <name type="scientific">Rhizobium mesoamericanum STM3625</name>
    <dbReference type="NCBI Taxonomy" id="1211777"/>
    <lineage>
        <taxon>Bacteria</taxon>
        <taxon>Pseudomonadati</taxon>
        <taxon>Pseudomonadota</taxon>
        <taxon>Alphaproteobacteria</taxon>
        <taxon>Hyphomicrobiales</taxon>
        <taxon>Rhizobiaceae</taxon>
        <taxon>Rhizobium/Agrobacterium group</taxon>
        <taxon>Rhizobium</taxon>
    </lineage>
</organism>
<dbReference type="EMBL" id="CANI01000004">
    <property type="protein sequence ID" value="CCM74367.1"/>
    <property type="molecule type" value="Genomic_DNA"/>
</dbReference>
<evidence type="ECO:0000313" key="2">
    <source>
        <dbReference type="Proteomes" id="UP000009319"/>
    </source>
</evidence>
<name>K0PT91_9HYPH</name>
<sequence>MVRVRSVVQSHSAAPVFLNEIREIWPPDGVRETTRNSMFAFHPLNANSADKFQYEIYQAHACFSEPLTTKLGLFPRVSLARLVAFRSAWNW</sequence>
<dbReference type="AlphaFoldDB" id="K0PT91"/>
<proteinExistence type="predicted"/>
<gene>
    <name evidence="1" type="ORF">BN77_1491</name>
</gene>